<dbReference type="InterPro" id="IPR019533">
    <property type="entry name" value="Peptidase_S26"/>
</dbReference>
<dbReference type="AlphaFoldDB" id="A0A5A5TIF0"/>
<feature type="domain" description="Peptidase S26" evidence="4">
    <location>
        <begin position="8"/>
        <end position="161"/>
    </location>
</feature>
<comment type="subcellular location">
    <subcellularLocation>
        <location evidence="1">Cell membrane</location>
        <topology evidence="1">Single-pass type II membrane protein</topology>
    </subcellularLocation>
    <subcellularLocation>
        <location evidence="3">Membrane</location>
        <topology evidence="3">Single-pass type II membrane protein</topology>
    </subcellularLocation>
</comment>
<dbReference type="PRINTS" id="PR00727">
    <property type="entry name" value="LEADERPTASE"/>
</dbReference>
<dbReference type="CDD" id="cd06530">
    <property type="entry name" value="S26_SPase_I"/>
    <property type="match status" value="1"/>
</dbReference>
<evidence type="ECO:0000313" key="6">
    <source>
        <dbReference type="Proteomes" id="UP000322530"/>
    </source>
</evidence>
<evidence type="ECO:0000259" key="4">
    <source>
        <dbReference type="Pfam" id="PF10502"/>
    </source>
</evidence>
<sequence length="184" mass="20894">MKRSHFTREIVEIIAFTLVLFIVIRFVIHGYAMHNNTNMQPSVSSNAYIMVNRTSYLFKKPDRGDVVVLHYPSNPNTDVVARIIGLPGDTIRTNSTHVTVNGTTLVEPYVQTPFNPEAREWKVAPNTYFLLNDNRQIADDSRNWGSVNKDMIVGKAVINFWPLSQFGFINNHSDTFAQVKNPAP</sequence>
<dbReference type="GO" id="GO:0005886">
    <property type="term" value="C:plasma membrane"/>
    <property type="evidence" value="ECO:0007669"/>
    <property type="project" value="UniProtKB-SubCell"/>
</dbReference>
<dbReference type="InterPro" id="IPR000223">
    <property type="entry name" value="Pept_S26A_signal_pept_1"/>
</dbReference>
<protein>
    <recommendedName>
        <fullName evidence="3">Signal peptidase I</fullName>
        <ecNumber evidence="3">3.4.21.89</ecNumber>
    </recommendedName>
</protein>
<comment type="catalytic activity">
    <reaction evidence="3">
        <text>Cleavage of hydrophobic, N-terminal signal or leader sequences from secreted and periplasmic proteins.</text>
        <dbReference type="EC" id="3.4.21.89"/>
    </reaction>
</comment>
<evidence type="ECO:0000256" key="3">
    <source>
        <dbReference type="RuleBase" id="RU362042"/>
    </source>
</evidence>
<dbReference type="GO" id="GO:0006465">
    <property type="term" value="P:signal peptide processing"/>
    <property type="evidence" value="ECO:0007669"/>
    <property type="project" value="InterPro"/>
</dbReference>
<evidence type="ECO:0000256" key="1">
    <source>
        <dbReference type="ARBA" id="ARBA00004401"/>
    </source>
</evidence>
<dbReference type="NCBIfam" id="TIGR02227">
    <property type="entry name" value="sigpep_I_bact"/>
    <property type="match status" value="1"/>
</dbReference>
<dbReference type="PANTHER" id="PTHR43390:SF1">
    <property type="entry name" value="CHLOROPLAST PROCESSING PEPTIDASE"/>
    <property type="match status" value="1"/>
</dbReference>
<comment type="caution">
    <text evidence="5">The sequence shown here is derived from an EMBL/GenBank/DDBJ whole genome shotgun (WGS) entry which is preliminary data.</text>
</comment>
<dbReference type="SUPFAM" id="SSF51306">
    <property type="entry name" value="LexA/Signal peptidase"/>
    <property type="match status" value="1"/>
</dbReference>
<comment type="similarity">
    <text evidence="2 3">Belongs to the peptidase S26 family.</text>
</comment>
<keyword evidence="3" id="KW-0472">Membrane</keyword>
<evidence type="ECO:0000313" key="5">
    <source>
        <dbReference type="EMBL" id="GCF10978.1"/>
    </source>
</evidence>
<proteinExistence type="inferred from homology"/>
<dbReference type="InterPro" id="IPR036286">
    <property type="entry name" value="LexA/Signal_pep-like_sf"/>
</dbReference>
<dbReference type="Proteomes" id="UP000322530">
    <property type="component" value="Unassembled WGS sequence"/>
</dbReference>
<gene>
    <name evidence="5" type="ORF">KDI_45420</name>
</gene>
<dbReference type="Pfam" id="PF10502">
    <property type="entry name" value="Peptidase_S26"/>
    <property type="match status" value="1"/>
</dbReference>
<organism evidence="5 6">
    <name type="scientific">Dictyobacter arantiisoli</name>
    <dbReference type="NCBI Taxonomy" id="2014874"/>
    <lineage>
        <taxon>Bacteria</taxon>
        <taxon>Bacillati</taxon>
        <taxon>Chloroflexota</taxon>
        <taxon>Ktedonobacteria</taxon>
        <taxon>Ktedonobacterales</taxon>
        <taxon>Dictyobacteraceae</taxon>
        <taxon>Dictyobacter</taxon>
    </lineage>
</organism>
<dbReference type="GO" id="GO:0004252">
    <property type="term" value="F:serine-type endopeptidase activity"/>
    <property type="evidence" value="ECO:0007669"/>
    <property type="project" value="InterPro"/>
</dbReference>
<accession>A0A5A5TIF0</accession>
<keyword evidence="3" id="KW-0378">Hydrolase</keyword>
<keyword evidence="6" id="KW-1185">Reference proteome</keyword>
<dbReference type="EC" id="3.4.21.89" evidence="3"/>
<dbReference type="EMBL" id="BIXY01000089">
    <property type="protein sequence ID" value="GCF10978.1"/>
    <property type="molecule type" value="Genomic_DNA"/>
</dbReference>
<dbReference type="OrthoDB" id="9802919at2"/>
<dbReference type="Gene3D" id="2.10.109.10">
    <property type="entry name" value="Umud Fragment, subunit A"/>
    <property type="match status" value="1"/>
</dbReference>
<keyword evidence="3" id="KW-0812">Transmembrane</keyword>
<keyword evidence="3" id="KW-0645">Protease</keyword>
<evidence type="ECO:0000256" key="2">
    <source>
        <dbReference type="ARBA" id="ARBA00009370"/>
    </source>
</evidence>
<reference evidence="5 6" key="1">
    <citation type="submission" date="2019-01" db="EMBL/GenBank/DDBJ databases">
        <title>Draft genome sequence of Dictyobacter sp. Uno17.</title>
        <authorList>
            <person name="Wang C.M."/>
            <person name="Zheng Y."/>
            <person name="Sakai Y."/>
            <person name="Abe K."/>
            <person name="Yokota A."/>
            <person name="Yabe S."/>
        </authorList>
    </citation>
    <scope>NUCLEOTIDE SEQUENCE [LARGE SCALE GENOMIC DNA]</scope>
    <source>
        <strain evidence="5 6">Uno17</strain>
    </source>
</reference>
<keyword evidence="3" id="KW-1133">Transmembrane helix</keyword>
<dbReference type="GO" id="GO:0009003">
    <property type="term" value="F:signal peptidase activity"/>
    <property type="evidence" value="ECO:0007669"/>
    <property type="project" value="UniProtKB-EC"/>
</dbReference>
<dbReference type="RefSeq" id="WP_149403830.1">
    <property type="nucleotide sequence ID" value="NZ_BIXY01000089.1"/>
</dbReference>
<dbReference type="PANTHER" id="PTHR43390">
    <property type="entry name" value="SIGNAL PEPTIDASE I"/>
    <property type="match status" value="1"/>
</dbReference>
<name>A0A5A5TIF0_9CHLR</name>
<feature type="transmembrane region" description="Helical" evidence="3">
    <location>
        <begin position="12"/>
        <end position="32"/>
    </location>
</feature>